<protein>
    <submittedName>
        <fullName evidence="1">Uncharacterized protein</fullName>
    </submittedName>
</protein>
<dbReference type="AlphaFoldDB" id="X0U8M2"/>
<dbReference type="EMBL" id="BARS01003629">
    <property type="protein sequence ID" value="GAF84850.1"/>
    <property type="molecule type" value="Genomic_DNA"/>
</dbReference>
<name>X0U8M2_9ZZZZ</name>
<reference evidence="1" key="1">
    <citation type="journal article" date="2014" name="Front. Microbiol.">
        <title>High frequency of phylogenetically diverse reductive dehalogenase-homologous genes in deep subseafloor sedimentary metagenomes.</title>
        <authorList>
            <person name="Kawai M."/>
            <person name="Futagami T."/>
            <person name="Toyoda A."/>
            <person name="Takaki Y."/>
            <person name="Nishi S."/>
            <person name="Hori S."/>
            <person name="Arai W."/>
            <person name="Tsubouchi T."/>
            <person name="Morono Y."/>
            <person name="Uchiyama I."/>
            <person name="Ito T."/>
            <person name="Fujiyama A."/>
            <person name="Inagaki F."/>
            <person name="Takami H."/>
        </authorList>
    </citation>
    <scope>NUCLEOTIDE SEQUENCE</scope>
    <source>
        <strain evidence="1">Expedition CK06-06</strain>
    </source>
</reference>
<accession>X0U8M2</accession>
<comment type="caution">
    <text evidence="1">The sequence shown here is derived from an EMBL/GenBank/DDBJ whole genome shotgun (WGS) entry which is preliminary data.</text>
</comment>
<organism evidence="1">
    <name type="scientific">marine sediment metagenome</name>
    <dbReference type="NCBI Taxonomy" id="412755"/>
    <lineage>
        <taxon>unclassified sequences</taxon>
        <taxon>metagenomes</taxon>
        <taxon>ecological metagenomes</taxon>
    </lineage>
</organism>
<evidence type="ECO:0000313" key="1">
    <source>
        <dbReference type="EMBL" id="GAF84850.1"/>
    </source>
</evidence>
<proteinExistence type="predicted"/>
<sequence length="152" mass="17662">STIQQPLFTHGDFIHKEDDTKIELYVFIQKRLIEYFFEPVKDVFLRYVNPEFGVGNLTNINDDVRAYIVLNIIPLYKLQTVELFTRALRSEAPTDYETAELDDADKFAAGLRITDNFSSKLLNTNPFDTRLIYNKRLGYSEQIGLSVTLEKK</sequence>
<feature type="non-terminal residue" evidence="1">
    <location>
        <position position="1"/>
    </location>
</feature>
<gene>
    <name evidence="1" type="ORF">S01H1_07036</name>
</gene>